<dbReference type="Proteomes" id="UP000823636">
    <property type="component" value="Unassembled WGS sequence"/>
</dbReference>
<proteinExistence type="inferred from homology"/>
<dbReference type="Pfam" id="PF00586">
    <property type="entry name" value="AIRS"/>
    <property type="match status" value="1"/>
</dbReference>
<dbReference type="PANTHER" id="PTHR30303:SF0">
    <property type="entry name" value="CARBAMOYL DEHYDRATASE HYPE"/>
    <property type="match status" value="1"/>
</dbReference>
<dbReference type="InterPro" id="IPR010918">
    <property type="entry name" value="PurM-like_C_dom"/>
</dbReference>
<dbReference type="PIRSF" id="PIRSF005644">
    <property type="entry name" value="Hdrgns_mtr_HypE"/>
    <property type="match status" value="1"/>
</dbReference>
<evidence type="ECO:0000313" key="4">
    <source>
        <dbReference type="EMBL" id="MBO8437984.1"/>
    </source>
</evidence>
<dbReference type="Gene3D" id="3.90.650.10">
    <property type="entry name" value="PurM-like C-terminal domain"/>
    <property type="match status" value="1"/>
</dbReference>
<protein>
    <submittedName>
        <fullName evidence="4">Hydrogenase expression/formation protein HypE</fullName>
    </submittedName>
</protein>
<dbReference type="NCBIfam" id="TIGR02124">
    <property type="entry name" value="hypE"/>
    <property type="match status" value="1"/>
</dbReference>
<evidence type="ECO:0000313" key="5">
    <source>
        <dbReference type="Proteomes" id="UP000823636"/>
    </source>
</evidence>
<dbReference type="AlphaFoldDB" id="A0A9D9E6L2"/>
<dbReference type="CDD" id="cd02197">
    <property type="entry name" value="HypE"/>
    <property type="match status" value="1"/>
</dbReference>
<organism evidence="4 5">
    <name type="scientific">Candidatus Caccoplasma merdipullorum</name>
    <dbReference type="NCBI Taxonomy" id="2840718"/>
    <lineage>
        <taxon>Bacteria</taxon>
        <taxon>Pseudomonadati</taxon>
        <taxon>Bacteroidota</taxon>
        <taxon>Bacteroidia</taxon>
        <taxon>Bacteroidales</taxon>
        <taxon>Bacteroidaceae</taxon>
        <taxon>Bacteroidaceae incertae sedis</taxon>
        <taxon>Candidatus Caccoplasma</taxon>
    </lineage>
</organism>
<dbReference type="InterPro" id="IPR036676">
    <property type="entry name" value="PurM-like_C_sf"/>
</dbReference>
<dbReference type="Gene3D" id="3.30.1330.10">
    <property type="entry name" value="PurM-like, N-terminal domain"/>
    <property type="match status" value="1"/>
</dbReference>
<dbReference type="EMBL" id="JADIMW010000036">
    <property type="protein sequence ID" value="MBO8437984.1"/>
    <property type="molecule type" value="Genomic_DNA"/>
</dbReference>
<feature type="domain" description="PurM-like N-terminal" evidence="2">
    <location>
        <begin position="50"/>
        <end position="161"/>
    </location>
</feature>
<comment type="caution">
    <text evidence="4">The sequence shown here is derived from an EMBL/GenBank/DDBJ whole genome shotgun (WGS) entry which is preliminary data.</text>
</comment>
<dbReference type="InterPro" id="IPR016188">
    <property type="entry name" value="PurM-like_N"/>
</dbReference>
<dbReference type="InterPro" id="IPR011854">
    <property type="entry name" value="HypE"/>
</dbReference>
<dbReference type="SUPFAM" id="SSF56042">
    <property type="entry name" value="PurM C-terminal domain-like"/>
    <property type="match status" value="1"/>
</dbReference>
<feature type="domain" description="PurM-like C-terminal" evidence="3">
    <location>
        <begin position="175"/>
        <end position="325"/>
    </location>
</feature>
<reference evidence="4" key="1">
    <citation type="submission" date="2020-10" db="EMBL/GenBank/DDBJ databases">
        <authorList>
            <person name="Gilroy R."/>
        </authorList>
    </citation>
    <scope>NUCLEOTIDE SEQUENCE</scope>
    <source>
        <strain evidence="4">G3-4614</strain>
    </source>
</reference>
<sequence>MKLPLGCNIPEMEKGKITMAHGNGGVLTQRLIEEVFAANFDNAYLSELNDGAVLPWSNGNLAMTSDSFVVNPLFFPGGNIGELAVNGIINDLLCCGAVPMFMSASFIIEEGFEISKLNVIASSMAKVAKDNGMYIVTGDTKVVERGKCDGTYISGCGIGNVLHGVSLSPKNIKCGDAVIVTAPIAEHGISILTSREGLGFEGKIQSDTASLKTMITNLLFNVPDIRAIRDATRGGVATVLNEIAEASDKTIIIDEEAVPINKNAAAAAALLGLDPLYVANEGVMVIILPMERAAEALSALKRDRHGKDAAIVGEVMDDGEGEVYIKTIIGTERILPTLANEQFPRIC</sequence>
<dbReference type="GO" id="GO:0051604">
    <property type="term" value="P:protein maturation"/>
    <property type="evidence" value="ECO:0007669"/>
    <property type="project" value="TreeGrafter"/>
</dbReference>
<dbReference type="InterPro" id="IPR036921">
    <property type="entry name" value="PurM-like_N_sf"/>
</dbReference>
<evidence type="ECO:0000259" key="3">
    <source>
        <dbReference type="Pfam" id="PF02769"/>
    </source>
</evidence>
<name>A0A9D9E6L2_9BACT</name>
<dbReference type="PANTHER" id="PTHR30303">
    <property type="entry name" value="HYDROGENASE ISOENZYMES FORMATION PROTEIN HYPE"/>
    <property type="match status" value="1"/>
</dbReference>
<evidence type="ECO:0000259" key="2">
    <source>
        <dbReference type="Pfam" id="PF00586"/>
    </source>
</evidence>
<evidence type="ECO:0000256" key="1">
    <source>
        <dbReference type="ARBA" id="ARBA00006243"/>
    </source>
</evidence>
<gene>
    <name evidence="4" type="primary">hypE</name>
    <name evidence="4" type="ORF">IAC54_03675</name>
</gene>
<dbReference type="Pfam" id="PF02769">
    <property type="entry name" value="AIRS_C"/>
    <property type="match status" value="1"/>
</dbReference>
<accession>A0A9D9E6L2</accession>
<dbReference type="SUPFAM" id="SSF55326">
    <property type="entry name" value="PurM N-terminal domain-like"/>
    <property type="match status" value="1"/>
</dbReference>
<comment type="similarity">
    <text evidence="1">Belongs to the HypE family.</text>
</comment>
<reference evidence="4" key="2">
    <citation type="journal article" date="2021" name="PeerJ">
        <title>Extensive microbial diversity within the chicken gut microbiome revealed by metagenomics and culture.</title>
        <authorList>
            <person name="Gilroy R."/>
            <person name="Ravi A."/>
            <person name="Getino M."/>
            <person name="Pursley I."/>
            <person name="Horton D.L."/>
            <person name="Alikhan N.F."/>
            <person name="Baker D."/>
            <person name="Gharbi K."/>
            <person name="Hall N."/>
            <person name="Watson M."/>
            <person name="Adriaenssens E.M."/>
            <person name="Foster-Nyarko E."/>
            <person name="Jarju S."/>
            <person name="Secka A."/>
            <person name="Antonio M."/>
            <person name="Oren A."/>
            <person name="Chaudhuri R.R."/>
            <person name="La Ragione R."/>
            <person name="Hildebrand F."/>
            <person name="Pallen M.J."/>
        </authorList>
    </citation>
    <scope>NUCLEOTIDE SEQUENCE</scope>
    <source>
        <strain evidence="4">G3-4614</strain>
    </source>
</reference>